<comment type="caution">
    <text evidence="6">The sequence shown here is derived from an EMBL/GenBank/DDBJ whole genome shotgun (WGS) entry which is preliminary data.</text>
</comment>
<evidence type="ECO:0000256" key="3">
    <source>
        <dbReference type="ARBA" id="ARBA00023277"/>
    </source>
</evidence>
<proteinExistence type="predicted"/>
<organism evidence="6 7">
    <name type="scientific">Candidatus Ornithospirochaeta avicola</name>
    <dbReference type="NCBI Taxonomy" id="2840896"/>
    <lineage>
        <taxon>Bacteria</taxon>
        <taxon>Pseudomonadati</taxon>
        <taxon>Spirochaetota</taxon>
        <taxon>Spirochaetia</taxon>
        <taxon>Spirochaetales</taxon>
        <taxon>Spirochaetaceae</taxon>
        <taxon>Spirochaetaceae incertae sedis</taxon>
        <taxon>Candidatus Ornithospirochaeta</taxon>
    </lineage>
</organism>
<dbReference type="AlphaFoldDB" id="A0A9D1PRZ8"/>
<dbReference type="GO" id="GO:0019301">
    <property type="term" value="P:rhamnose catabolic process"/>
    <property type="evidence" value="ECO:0007669"/>
    <property type="project" value="UniProtKB-UniRule"/>
</dbReference>
<gene>
    <name evidence="6" type="primary">rhaM</name>
    <name evidence="6" type="ORF">IAB12_02490</name>
</gene>
<dbReference type="InterPro" id="IPR011008">
    <property type="entry name" value="Dimeric_a/b-barrel"/>
</dbReference>
<evidence type="ECO:0000256" key="1">
    <source>
        <dbReference type="ARBA" id="ARBA00022490"/>
    </source>
</evidence>
<evidence type="ECO:0000256" key="5">
    <source>
        <dbReference type="NCBIfam" id="TIGR02625"/>
    </source>
</evidence>
<dbReference type="SUPFAM" id="SSF54909">
    <property type="entry name" value="Dimeric alpha+beta barrel"/>
    <property type="match status" value="1"/>
</dbReference>
<dbReference type="EC" id="5.1.3.32" evidence="5"/>
<dbReference type="GO" id="GO:0005737">
    <property type="term" value="C:cytoplasm"/>
    <property type="evidence" value="ECO:0007669"/>
    <property type="project" value="InterPro"/>
</dbReference>
<dbReference type="GO" id="GO:0062192">
    <property type="term" value="F:L-rhamnose mutarotase activity"/>
    <property type="evidence" value="ECO:0007669"/>
    <property type="project" value="UniProtKB-UniRule"/>
</dbReference>
<keyword evidence="2 6" id="KW-0413">Isomerase</keyword>
<dbReference type="PANTHER" id="PTHR34389">
    <property type="entry name" value="L-RHAMNOSE MUTAROTASE"/>
    <property type="match status" value="1"/>
</dbReference>
<dbReference type="Gene3D" id="3.30.70.100">
    <property type="match status" value="1"/>
</dbReference>
<keyword evidence="1" id="KW-0963">Cytoplasm</keyword>
<evidence type="ECO:0000256" key="4">
    <source>
        <dbReference type="ARBA" id="ARBA00023308"/>
    </source>
</evidence>
<dbReference type="InterPro" id="IPR013448">
    <property type="entry name" value="L-rhamnose_mutarotase"/>
</dbReference>
<protein>
    <recommendedName>
        <fullName evidence="5">L-rhamnose mutarotase</fullName>
        <ecNumber evidence="5">5.1.3.32</ecNumber>
    </recommendedName>
</protein>
<reference evidence="6" key="2">
    <citation type="submission" date="2021-04" db="EMBL/GenBank/DDBJ databases">
        <authorList>
            <person name="Gilroy R."/>
        </authorList>
    </citation>
    <scope>NUCLEOTIDE SEQUENCE</scope>
    <source>
        <strain evidence="6">Gambia11-129</strain>
    </source>
</reference>
<keyword evidence="4" id="KW-0684">Rhamnose metabolism</keyword>
<accession>A0A9D1PRZ8</accession>
<dbReference type="NCBIfam" id="TIGR02625">
    <property type="entry name" value="YiiL_rotase"/>
    <property type="match status" value="1"/>
</dbReference>
<evidence type="ECO:0000256" key="2">
    <source>
        <dbReference type="ARBA" id="ARBA00023235"/>
    </source>
</evidence>
<reference evidence="6" key="1">
    <citation type="journal article" date="2021" name="PeerJ">
        <title>Extensive microbial diversity within the chicken gut microbiome revealed by metagenomics and culture.</title>
        <authorList>
            <person name="Gilroy R."/>
            <person name="Ravi A."/>
            <person name="Getino M."/>
            <person name="Pursley I."/>
            <person name="Horton D.L."/>
            <person name="Alikhan N.F."/>
            <person name="Baker D."/>
            <person name="Gharbi K."/>
            <person name="Hall N."/>
            <person name="Watson M."/>
            <person name="Adriaenssens E.M."/>
            <person name="Foster-Nyarko E."/>
            <person name="Jarju S."/>
            <person name="Secka A."/>
            <person name="Antonio M."/>
            <person name="Oren A."/>
            <person name="Chaudhuri R.R."/>
            <person name="La Ragione R."/>
            <person name="Hildebrand F."/>
            <person name="Pallen M.J."/>
        </authorList>
    </citation>
    <scope>NUCLEOTIDE SEQUENCE</scope>
    <source>
        <strain evidence="6">Gambia11-129</strain>
    </source>
</reference>
<evidence type="ECO:0000313" key="6">
    <source>
        <dbReference type="EMBL" id="HIV98631.1"/>
    </source>
</evidence>
<keyword evidence="3" id="KW-0119">Carbohydrate metabolism</keyword>
<dbReference type="EMBL" id="DXHU01000010">
    <property type="protein sequence ID" value="HIV98631.1"/>
    <property type="molecule type" value="Genomic_DNA"/>
</dbReference>
<dbReference type="Proteomes" id="UP000823936">
    <property type="component" value="Unassembled WGS sequence"/>
</dbReference>
<evidence type="ECO:0000313" key="7">
    <source>
        <dbReference type="Proteomes" id="UP000823936"/>
    </source>
</evidence>
<dbReference type="InterPro" id="IPR008000">
    <property type="entry name" value="Rham/fucose_mutarotase"/>
</dbReference>
<sequence>MARREAFVMFLKKGYEDEYIRRHNLLWPEVRDEIKKSGVYDYSIYLDRERGLLFAYQMTEGSSSQDLGCADAIKRWWHYMSDIMETNEDESPVSIKLEEAFHLD</sequence>
<dbReference type="Pfam" id="PF05336">
    <property type="entry name" value="rhaM"/>
    <property type="match status" value="1"/>
</dbReference>
<dbReference type="PANTHER" id="PTHR34389:SF2">
    <property type="entry name" value="L-RHAMNOSE MUTAROTASE"/>
    <property type="match status" value="1"/>
</dbReference>
<name>A0A9D1PRZ8_9SPIO</name>